<reference evidence="2" key="1">
    <citation type="submission" date="2021-04" db="EMBL/GenBank/DDBJ databases">
        <title>Sequencing of actinobacteria type strains.</title>
        <authorList>
            <person name="Nguyen G.-S."/>
            <person name="Wentzel A."/>
        </authorList>
    </citation>
    <scope>NUCLEOTIDE SEQUENCE</scope>
    <source>
        <strain evidence="2">DSM 42095</strain>
    </source>
</reference>
<keyword evidence="3" id="KW-1185">Reference proteome</keyword>
<gene>
    <name evidence="2" type="ORF">KDA82_38260</name>
</gene>
<proteinExistence type="predicted"/>
<evidence type="ECO:0000313" key="3">
    <source>
        <dbReference type="Proteomes" id="UP000675554"/>
    </source>
</evidence>
<evidence type="ECO:0000313" key="2">
    <source>
        <dbReference type="EMBL" id="MBR7678698.1"/>
    </source>
</evidence>
<organism evidence="2 3">
    <name type="scientific">Streptomyces daliensis</name>
    <dbReference type="NCBI Taxonomy" id="299421"/>
    <lineage>
        <taxon>Bacteria</taxon>
        <taxon>Bacillati</taxon>
        <taxon>Actinomycetota</taxon>
        <taxon>Actinomycetes</taxon>
        <taxon>Kitasatosporales</taxon>
        <taxon>Streptomycetaceae</taxon>
        <taxon>Streptomyces</taxon>
    </lineage>
</organism>
<feature type="non-terminal residue" evidence="2">
    <location>
        <position position="101"/>
    </location>
</feature>
<name>A0A8T4J4N4_9ACTN</name>
<dbReference type="AlphaFoldDB" id="A0A8T4J4N4"/>
<comment type="caution">
    <text evidence="2">The sequence shown here is derived from an EMBL/GenBank/DDBJ whole genome shotgun (WGS) entry which is preliminary data.</text>
</comment>
<feature type="region of interest" description="Disordered" evidence="1">
    <location>
        <begin position="56"/>
        <end position="93"/>
    </location>
</feature>
<evidence type="ECO:0000256" key="1">
    <source>
        <dbReference type="SAM" id="MobiDB-lite"/>
    </source>
</evidence>
<dbReference type="Proteomes" id="UP000675554">
    <property type="component" value="Unassembled WGS sequence"/>
</dbReference>
<sequence>PAGDAEACRWVAVRHAPDHIHIAATLVREDGRRPVRDFDRKKAQAEARRIETDYRLRRLTPGDGSAAQRPTRAEQEKAHRSGHTRTARERLRTTVRTMIAA</sequence>
<accession>A0A8T4J4N4</accession>
<protein>
    <submittedName>
        <fullName evidence="2">Mobilization protein</fullName>
    </submittedName>
</protein>
<feature type="non-terminal residue" evidence="2">
    <location>
        <position position="1"/>
    </location>
</feature>
<dbReference type="EMBL" id="JAGSMN010001738">
    <property type="protein sequence ID" value="MBR7678698.1"/>
    <property type="molecule type" value="Genomic_DNA"/>
</dbReference>